<evidence type="ECO:0000256" key="1">
    <source>
        <dbReference type="ARBA" id="ARBA00022980"/>
    </source>
</evidence>
<evidence type="ECO:0000256" key="2">
    <source>
        <dbReference type="ARBA" id="ARBA00023274"/>
    </source>
</evidence>
<comment type="similarity">
    <text evidence="3 4">Belongs to the eukaryotic ribosomal protein eS32 family.</text>
</comment>
<keyword evidence="2 4" id="KW-0687">Ribonucleoprotein</keyword>
<feature type="region of interest" description="Disordered" evidence="5">
    <location>
        <begin position="1"/>
        <end position="25"/>
    </location>
</feature>
<evidence type="ECO:0000256" key="3">
    <source>
        <dbReference type="ARBA" id="ARBA00043969"/>
    </source>
</evidence>
<dbReference type="Pfam" id="PF05162">
    <property type="entry name" value="Ribosomal_L41"/>
    <property type="match status" value="1"/>
</dbReference>
<dbReference type="GO" id="GO:0003735">
    <property type="term" value="F:structural constituent of ribosome"/>
    <property type="evidence" value="ECO:0007669"/>
    <property type="project" value="UniProtKB-UniRule"/>
</dbReference>
<protein>
    <recommendedName>
        <fullName evidence="4">60S ribosomal protein L41</fullName>
    </recommendedName>
</protein>
<gene>
    <name evidence="6" type="ORF">PCASD_23863</name>
</gene>
<sequence>MRVGSSPTRSRKPNALSTSSARRVAPVFPHRFHPHATGATMRDKWKKKRVRRLKRKEEKCALDLNDRPISSRAHVEDRPPSVRLPVCP</sequence>
<evidence type="ECO:0000256" key="5">
    <source>
        <dbReference type="SAM" id="MobiDB-lite"/>
    </source>
</evidence>
<reference evidence="6 7" key="1">
    <citation type="submission" date="2017-11" db="EMBL/GenBank/DDBJ databases">
        <title>De novo assembly and phasing of dikaryotic genomes from two isolates of Puccinia coronata f. sp. avenae, the causal agent of oat crown rust.</title>
        <authorList>
            <person name="Miller M.E."/>
            <person name="Zhang Y."/>
            <person name="Omidvar V."/>
            <person name="Sperschneider J."/>
            <person name="Schwessinger B."/>
            <person name="Raley C."/>
            <person name="Palmer J.M."/>
            <person name="Garnica D."/>
            <person name="Upadhyaya N."/>
            <person name="Rathjen J."/>
            <person name="Taylor J.M."/>
            <person name="Park R.F."/>
            <person name="Dodds P.N."/>
            <person name="Hirsch C.D."/>
            <person name="Kianian S.F."/>
            <person name="Figueroa M."/>
        </authorList>
    </citation>
    <scope>NUCLEOTIDE SEQUENCE [LARGE SCALE GENOMIC DNA]</scope>
    <source>
        <strain evidence="6">12SD80</strain>
    </source>
</reference>
<dbReference type="InterPro" id="IPR007836">
    <property type="entry name" value="Ribosomal_eS32"/>
</dbReference>
<organism evidence="6 7">
    <name type="scientific">Puccinia coronata f. sp. avenae</name>
    <dbReference type="NCBI Taxonomy" id="200324"/>
    <lineage>
        <taxon>Eukaryota</taxon>
        <taxon>Fungi</taxon>
        <taxon>Dikarya</taxon>
        <taxon>Basidiomycota</taxon>
        <taxon>Pucciniomycotina</taxon>
        <taxon>Pucciniomycetes</taxon>
        <taxon>Pucciniales</taxon>
        <taxon>Pucciniaceae</taxon>
        <taxon>Puccinia</taxon>
    </lineage>
</organism>
<proteinExistence type="inferred from homology"/>
<dbReference type="GO" id="GO:0005840">
    <property type="term" value="C:ribosome"/>
    <property type="evidence" value="ECO:0007669"/>
    <property type="project" value="UniProtKB-KW"/>
</dbReference>
<evidence type="ECO:0000256" key="4">
    <source>
        <dbReference type="RuleBase" id="RU368055"/>
    </source>
</evidence>
<comment type="subunit">
    <text evidence="4">Component of the large ribosomal subunit.</text>
</comment>
<dbReference type="Proteomes" id="UP000235392">
    <property type="component" value="Unassembled WGS sequence"/>
</dbReference>
<dbReference type="GO" id="GO:1990904">
    <property type="term" value="C:ribonucleoprotein complex"/>
    <property type="evidence" value="ECO:0007669"/>
    <property type="project" value="UniProtKB-KW"/>
</dbReference>
<dbReference type="AlphaFoldDB" id="A0A2N5S0P9"/>
<comment type="caution">
    <text evidence="6">The sequence shown here is derived from an EMBL/GenBank/DDBJ whole genome shotgun (WGS) entry which is preliminary data.</text>
</comment>
<dbReference type="GO" id="GO:0006412">
    <property type="term" value="P:translation"/>
    <property type="evidence" value="ECO:0007669"/>
    <property type="project" value="InterPro"/>
</dbReference>
<name>A0A2N5S0P9_9BASI</name>
<evidence type="ECO:0000313" key="6">
    <source>
        <dbReference type="EMBL" id="PLW06821.1"/>
    </source>
</evidence>
<dbReference type="EMBL" id="PGCI01001182">
    <property type="protein sequence ID" value="PLW06821.1"/>
    <property type="molecule type" value="Genomic_DNA"/>
</dbReference>
<keyword evidence="1 4" id="KW-0689">Ribosomal protein</keyword>
<feature type="region of interest" description="Disordered" evidence="5">
    <location>
        <begin position="69"/>
        <end position="88"/>
    </location>
</feature>
<evidence type="ECO:0000313" key="7">
    <source>
        <dbReference type="Proteomes" id="UP000235392"/>
    </source>
</evidence>
<accession>A0A2N5S0P9</accession>